<reference evidence="7 8" key="1">
    <citation type="journal article" date="2019" name="Nat. Ecol. Evol.">
        <title>Megaphylogeny resolves global patterns of mushroom evolution.</title>
        <authorList>
            <person name="Varga T."/>
            <person name="Krizsan K."/>
            <person name="Foldi C."/>
            <person name="Dima B."/>
            <person name="Sanchez-Garcia M."/>
            <person name="Sanchez-Ramirez S."/>
            <person name="Szollosi G.J."/>
            <person name="Szarkandi J.G."/>
            <person name="Papp V."/>
            <person name="Albert L."/>
            <person name="Andreopoulos W."/>
            <person name="Angelini C."/>
            <person name="Antonin V."/>
            <person name="Barry K.W."/>
            <person name="Bougher N.L."/>
            <person name="Buchanan P."/>
            <person name="Buyck B."/>
            <person name="Bense V."/>
            <person name="Catcheside P."/>
            <person name="Chovatia M."/>
            <person name="Cooper J."/>
            <person name="Damon W."/>
            <person name="Desjardin D."/>
            <person name="Finy P."/>
            <person name="Geml J."/>
            <person name="Haridas S."/>
            <person name="Hughes K."/>
            <person name="Justo A."/>
            <person name="Karasinski D."/>
            <person name="Kautmanova I."/>
            <person name="Kiss B."/>
            <person name="Kocsube S."/>
            <person name="Kotiranta H."/>
            <person name="LaButti K.M."/>
            <person name="Lechner B.E."/>
            <person name="Liimatainen K."/>
            <person name="Lipzen A."/>
            <person name="Lukacs Z."/>
            <person name="Mihaltcheva S."/>
            <person name="Morgado L.N."/>
            <person name="Niskanen T."/>
            <person name="Noordeloos M.E."/>
            <person name="Ohm R.A."/>
            <person name="Ortiz-Santana B."/>
            <person name="Ovrebo C."/>
            <person name="Racz N."/>
            <person name="Riley R."/>
            <person name="Savchenko A."/>
            <person name="Shiryaev A."/>
            <person name="Soop K."/>
            <person name="Spirin V."/>
            <person name="Szebenyi C."/>
            <person name="Tomsovsky M."/>
            <person name="Tulloss R.E."/>
            <person name="Uehling J."/>
            <person name="Grigoriev I.V."/>
            <person name="Vagvolgyi C."/>
            <person name="Papp T."/>
            <person name="Martin F.M."/>
            <person name="Miettinen O."/>
            <person name="Hibbett D.S."/>
            <person name="Nagy L.G."/>
        </authorList>
    </citation>
    <scope>NUCLEOTIDE SEQUENCE [LARGE SCALE GENOMIC DNA]</scope>
    <source>
        <strain evidence="7 8">CBS 309.79</strain>
    </source>
</reference>
<comment type="similarity">
    <text evidence="2">Belongs to the Mediator complex subunit 22 family.</text>
</comment>
<evidence type="ECO:0000256" key="6">
    <source>
        <dbReference type="SAM" id="MobiDB-lite"/>
    </source>
</evidence>
<dbReference type="PANTHER" id="PTHR40630:SF1">
    <property type="entry name" value="DNA-BINDING PROTEIN"/>
    <property type="match status" value="1"/>
</dbReference>
<dbReference type="PANTHER" id="PTHR40630">
    <property type="entry name" value="POSSIBLE DNA-BINDING PROTEIN"/>
    <property type="match status" value="1"/>
</dbReference>
<dbReference type="GO" id="GO:0003712">
    <property type="term" value="F:transcription coregulator activity"/>
    <property type="evidence" value="ECO:0007669"/>
    <property type="project" value="InterPro"/>
</dbReference>
<dbReference type="InterPro" id="IPR009332">
    <property type="entry name" value="Med22"/>
</dbReference>
<evidence type="ECO:0000256" key="3">
    <source>
        <dbReference type="ARBA" id="ARBA00023015"/>
    </source>
</evidence>
<dbReference type="InterPro" id="IPR021487">
    <property type="entry name" value="DUF3140"/>
</dbReference>
<feature type="region of interest" description="Disordered" evidence="6">
    <location>
        <begin position="153"/>
        <end position="217"/>
    </location>
</feature>
<evidence type="ECO:0008006" key="9">
    <source>
        <dbReference type="Google" id="ProtNLM"/>
    </source>
</evidence>
<keyword evidence="4" id="KW-0804">Transcription</keyword>
<dbReference type="OrthoDB" id="203279at2759"/>
<name>A0A5C3QTN3_9AGAR</name>
<accession>A0A5C3QTN3</accession>
<evidence type="ECO:0000256" key="2">
    <source>
        <dbReference type="ARBA" id="ARBA00005942"/>
    </source>
</evidence>
<dbReference type="EMBL" id="ML178817">
    <property type="protein sequence ID" value="TFL05393.1"/>
    <property type="molecule type" value="Genomic_DNA"/>
</dbReference>
<comment type="subcellular location">
    <subcellularLocation>
        <location evidence="1">Nucleus</location>
    </subcellularLocation>
</comment>
<evidence type="ECO:0000256" key="4">
    <source>
        <dbReference type="ARBA" id="ARBA00023163"/>
    </source>
</evidence>
<protein>
    <recommendedName>
        <fullName evidence="9">Surfeit locus protein 5 subunit 22 of mediator complex-domain-containing protein</fullName>
    </recommendedName>
</protein>
<dbReference type="GO" id="GO:0016592">
    <property type="term" value="C:mediator complex"/>
    <property type="evidence" value="ECO:0007669"/>
    <property type="project" value="InterPro"/>
</dbReference>
<keyword evidence="8" id="KW-1185">Reference proteome</keyword>
<dbReference type="AlphaFoldDB" id="A0A5C3QTN3"/>
<gene>
    <name evidence="7" type="ORF">BDV98DRAFT_634853</name>
</gene>
<keyword evidence="5" id="KW-0539">Nucleus</keyword>
<evidence type="ECO:0000256" key="1">
    <source>
        <dbReference type="ARBA" id="ARBA00004123"/>
    </source>
</evidence>
<sequence length="217" mass="23112">MSDPVPQTDVSRPSALPTADLLNRQRKAAAAAIAHDSDAYLDAIEEEWNKKVDVDVETLVDGMVDLVGLASIGNKDKFKIAQEAFQAQARADSAFLQVRAANSLLSITHSIKLLLLLSDEAQLAHRRDTELAVVRGEARAAKEQVAKMLDELFHPRELGRKPSQTKGTDEQGKAAAASATTASAATDGAQKDGEDAMAGVTSSADGRTDEQEKDSTT</sequence>
<feature type="compositionally biased region" description="Low complexity" evidence="6">
    <location>
        <begin position="174"/>
        <end position="186"/>
    </location>
</feature>
<keyword evidence="3" id="KW-0805">Transcription regulation</keyword>
<evidence type="ECO:0000256" key="5">
    <source>
        <dbReference type="ARBA" id="ARBA00023242"/>
    </source>
</evidence>
<organism evidence="7 8">
    <name type="scientific">Pterulicium gracile</name>
    <dbReference type="NCBI Taxonomy" id="1884261"/>
    <lineage>
        <taxon>Eukaryota</taxon>
        <taxon>Fungi</taxon>
        <taxon>Dikarya</taxon>
        <taxon>Basidiomycota</taxon>
        <taxon>Agaricomycotina</taxon>
        <taxon>Agaricomycetes</taxon>
        <taxon>Agaricomycetidae</taxon>
        <taxon>Agaricales</taxon>
        <taxon>Pleurotineae</taxon>
        <taxon>Pterulaceae</taxon>
        <taxon>Pterulicium</taxon>
    </lineage>
</organism>
<proteinExistence type="inferred from homology"/>
<dbReference type="Proteomes" id="UP000305067">
    <property type="component" value="Unassembled WGS sequence"/>
</dbReference>
<dbReference type="GO" id="GO:0006357">
    <property type="term" value="P:regulation of transcription by RNA polymerase II"/>
    <property type="evidence" value="ECO:0007669"/>
    <property type="project" value="InterPro"/>
</dbReference>
<feature type="compositionally biased region" description="Basic and acidic residues" evidence="6">
    <location>
        <begin position="206"/>
        <end position="217"/>
    </location>
</feature>
<evidence type="ECO:0000313" key="8">
    <source>
        <dbReference type="Proteomes" id="UP000305067"/>
    </source>
</evidence>
<dbReference type="STRING" id="1884261.A0A5C3QTN3"/>
<dbReference type="Pfam" id="PF06179">
    <property type="entry name" value="Med22"/>
    <property type="match status" value="1"/>
</dbReference>
<evidence type="ECO:0000313" key="7">
    <source>
        <dbReference type="EMBL" id="TFL05393.1"/>
    </source>
</evidence>